<dbReference type="OrthoDB" id="3401293at2"/>
<proteinExistence type="predicted"/>
<evidence type="ECO:0000256" key="2">
    <source>
        <dbReference type="SAM" id="SignalP"/>
    </source>
</evidence>
<evidence type="ECO:0000256" key="1">
    <source>
        <dbReference type="SAM" id="MobiDB-lite"/>
    </source>
</evidence>
<dbReference type="Proteomes" id="UP000275865">
    <property type="component" value="Unassembled WGS sequence"/>
</dbReference>
<feature type="signal peptide" evidence="2">
    <location>
        <begin position="1"/>
        <end position="23"/>
    </location>
</feature>
<evidence type="ECO:0008006" key="7">
    <source>
        <dbReference type="Google" id="ProtNLM"/>
    </source>
</evidence>
<reference evidence="5 6" key="1">
    <citation type="submission" date="2018-09" db="EMBL/GenBank/DDBJ databases">
        <title>Micromonospora sp. nov. MS1-9, isolated from a root of Musa sp.</title>
        <authorList>
            <person name="Kuncharoen N."/>
            <person name="Kudo T."/>
            <person name="Ohkuma M."/>
            <person name="Yuki M."/>
            <person name="Tanasupawat S."/>
        </authorList>
    </citation>
    <scope>NUCLEOTIDE SEQUENCE [LARGE SCALE GENOMIC DNA]</scope>
    <source>
        <strain evidence="4 6">MS1-9</strain>
        <strain evidence="3 5">NGC1-4</strain>
    </source>
</reference>
<gene>
    <name evidence="4" type="ORF">D7044_30095</name>
    <name evidence="3" type="ORF">D7147_12240</name>
</gene>
<feature type="chain" id="PRO_5017216208" description="Lipoprotein" evidence="2">
    <location>
        <begin position="24"/>
        <end position="397"/>
    </location>
</feature>
<organism evidence="4 6">
    <name type="scientific">Micromonospora musae</name>
    <dbReference type="NCBI Taxonomy" id="1894970"/>
    <lineage>
        <taxon>Bacteria</taxon>
        <taxon>Bacillati</taxon>
        <taxon>Actinomycetota</taxon>
        <taxon>Actinomycetes</taxon>
        <taxon>Micromonosporales</taxon>
        <taxon>Micromonosporaceae</taxon>
        <taxon>Micromonospora</taxon>
    </lineage>
</organism>
<dbReference type="Proteomes" id="UP000271548">
    <property type="component" value="Unassembled WGS sequence"/>
</dbReference>
<protein>
    <recommendedName>
        <fullName evidence="7">Lipoprotein</fullName>
    </recommendedName>
</protein>
<evidence type="ECO:0000313" key="3">
    <source>
        <dbReference type="EMBL" id="RKN20147.1"/>
    </source>
</evidence>
<feature type="region of interest" description="Disordered" evidence="1">
    <location>
        <begin position="374"/>
        <end position="397"/>
    </location>
</feature>
<sequence>MAPVRRRGTTATALLAVLLAVTACGPVADRRPGDLRVGYDSLDGTLASWPPQGDLAGDASATAAVTDAVRDWRSPADDRVHLASSGILFSGRVDGAPLALVAADVPGHSASWLLQLTRDGDRYVVARAAEYTDPGYLVYSDVLPVLTAAGRRYLVSDRVRRLLGPDGKALATKDGISAPAEVPACRAVPVTASLRSTESLPRGREAQRLLDLGTGLDDPRYPLVDDATGSGRRALTGLDTCALAGERGPFGSIPRRIGDRDAPGSVPESWPMVKVAVRSLGELTLGRGEPGELEQLTWQSATDTMTAVVYRPPGGGPPVLSPADRVGPLQAYRLPVPDQPLTVLSWRSTRDSSLSVAPGTPLLVERPGLVVMSEPERPETVSLAGTEKTHYRSVGGR</sequence>
<dbReference type="EMBL" id="RAZT01000021">
    <property type="protein sequence ID" value="RKN26331.1"/>
    <property type="molecule type" value="Genomic_DNA"/>
</dbReference>
<evidence type="ECO:0000313" key="4">
    <source>
        <dbReference type="EMBL" id="RKN26331.1"/>
    </source>
</evidence>
<comment type="caution">
    <text evidence="4">The sequence shown here is derived from an EMBL/GenBank/DDBJ whole genome shotgun (WGS) entry which is preliminary data.</text>
</comment>
<dbReference type="PROSITE" id="PS51257">
    <property type="entry name" value="PROKAR_LIPOPROTEIN"/>
    <property type="match status" value="1"/>
</dbReference>
<dbReference type="EMBL" id="RAZS01000004">
    <property type="protein sequence ID" value="RKN20147.1"/>
    <property type="molecule type" value="Genomic_DNA"/>
</dbReference>
<evidence type="ECO:0000313" key="6">
    <source>
        <dbReference type="Proteomes" id="UP000275865"/>
    </source>
</evidence>
<dbReference type="AlphaFoldDB" id="A0A3A9XMI4"/>
<accession>A0A3A9XMI4</accession>
<evidence type="ECO:0000313" key="5">
    <source>
        <dbReference type="Proteomes" id="UP000271548"/>
    </source>
</evidence>
<dbReference type="RefSeq" id="WP_120677788.1">
    <property type="nucleotide sequence ID" value="NZ_RAZS01000004.1"/>
</dbReference>
<name>A0A3A9XMI4_9ACTN</name>
<keyword evidence="5" id="KW-1185">Reference proteome</keyword>
<keyword evidence="2" id="KW-0732">Signal</keyword>